<reference evidence="9 10" key="1">
    <citation type="submission" date="2023-04" db="EMBL/GenBank/DDBJ databases">
        <title>Klugiella caeni sp. nov. isolated from the sludge of biochemical tank.</title>
        <authorList>
            <person name="Geng K."/>
        </authorList>
    </citation>
    <scope>NUCLEOTIDE SEQUENCE [LARGE SCALE GENOMIC DNA]</scope>
    <source>
        <strain evidence="9 10">YN-L-19</strain>
    </source>
</reference>
<sequence length="1600" mass="168938">MHSACLAVRVIAGPDCGAQARLDDRLPVGRAGAGLALKDERVSRFHAVIALHETDAGCFATIADAGSSGGTLLNGREVDEPVAFTPGTVARLGDTSLLLLEGRRFTIEPGPRLELLAPDGTNTPITVPDSATVVIGRRADIVVDDPAVSRRHLQLRREGSTVVATDLGSRNGVSLHGRRLDGPHALRPGDELLLRGSGYRLQATAGADPLPKVFELLVRAEPVDGIMPGLERAVRVRSAESVRVGDVASALADWLGVAAQDDHAHSSAAAAAWTLYRADDGLLLHPDDPWVAAPLARGDACTVARAGFPGEVVPLVTAERDDHVIEITPRLDAAQWSAIERFQVPRPPEQATLRGRGLLWQLGGGALGVVGGLALGAVTGNWLFALFGAIAGLGTMGFGILAEHSRRRAQAASFLERLDRLQERVDAAIMAEADRARMNAPPASEWEQLIARHDARLWCRRPGDADFLALTLGRGVREAAVRVETTPGAETGSLADAAQQAGAQRLLPPGPVFAPAGGVLGIAGPARQVDALVAHLLLEAAVLHAPSSLSLTLLATDHGWDWARWLPHLLADDAAAPVTLGRDREDTRRLAERLVEAIVQRRQRPHNEQQAVKRLVVITREALVDREPAIDRLLQSWTHDDGLLVVLADEARSLPIEATVRAVFAAGAIAVHGAYERAPIGQVDPVSIAREPAVRLARDIGRLRDPRLQEPGAAGTMTLLELAGIRRHGSIDLAAARASRMRHDLSVAIGVGDDGDPVMVDLAHDGPHGVIAGTTGSGKSEVLASLLAALVGTHRASELALFLIDFKGGATFARFADLPHTAGVVTDLEGDASLARRAFTALESELRRRKSVLARAGCADLGAYRAAGEPDGAVPSLLVVIDEFALLVQQQPEVKSRLDTVASQGRSLGVHLLLATQSPGGVITPAIRANTNLWLCLRVVNEAESRELLGTDEAARLPIDRPGRVLLRRGAEQRTTAFQCARVTVPLDSAGRSVSIEPFADAGGAAHTHPTAVSHGPSELDALLAEATGEIAVAQEAPAPRLWLPPLSSVLPLGEVLDEHEAQLRHHGARSESAAAMPMTVPLGRSDLVQQQSQPVFTVDLGASHLLLTGAPGSGRSAALVTVAAALAHRSPPDTLHVYALTGEHSLRALELLPHAAAVVQVDDDERVRRMLARLQALIEARRSGATAPESGATVLLLIDDYVAVRETLGDGDASALESLHRIIANGRAARVHVAMSTSQPTDLRLGVFGAFSHRLMLRLVDRSDALAIDWRPGADDLPPPIAGRAMTSGPVELQLAYTDEQMLRSIAASTSSAALPRGIERMPRLVEQSALLAAHPGLPVLGVGGPELEPVLLDTRPGAHIVVLGEQASGRSTALAATVAAVIAAAPATSVYLAGMRPGPLDAFESTVRIAHGRRELASLLNRLEAHVNGPAAPAPSLLVIDDADELVGDLGDRFERLLRTGRERGLLIAVSARAADWVRSFDPWVRYLGSLRHALVLSNFVDLAPLFDVRLPQRAPAPRAPGRGYLIATGEPVHMQVSWPSNPATATAKGSPDRLSSSHRLPTTWGDLRIDPSAGAPITATPVTAQPPASAPAEDSSR</sequence>
<evidence type="ECO:0000259" key="7">
    <source>
        <dbReference type="PROSITE" id="PS50006"/>
    </source>
</evidence>
<dbReference type="SUPFAM" id="SSF52540">
    <property type="entry name" value="P-loop containing nucleoside triphosphate hydrolases"/>
    <property type="match status" value="2"/>
</dbReference>
<proteinExistence type="predicted"/>
<feature type="domain" description="FtsK" evidence="8">
    <location>
        <begin position="755"/>
        <end position="946"/>
    </location>
</feature>
<dbReference type="InterPro" id="IPR000253">
    <property type="entry name" value="FHA_dom"/>
</dbReference>
<feature type="domain" description="FHA" evidence="7">
    <location>
        <begin position="133"/>
        <end position="180"/>
    </location>
</feature>
<dbReference type="EMBL" id="JASATX010000001">
    <property type="protein sequence ID" value="MDI2098107.1"/>
    <property type="molecule type" value="Genomic_DNA"/>
</dbReference>
<name>A0AAW6T2W6_9MICO</name>
<gene>
    <name evidence="9" type="ORF">QF206_03900</name>
</gene>
<dbReference type="InterPro" id="IPR008984">
    <property type="entry name" value="SMAD_FHA_dom_sf"/>
</dbReference>
<evidence type="ECO:0000313" key="10">
    <source>
        <dbReference type="Proteomes" id="UP001321506"/>
    </source>
</evidence>
<dbReference type="SMART" id="SM00240">
    <property type="entry name" value="FHA"/>
    <property type="match status" value="2"/>
</dbReference>
<evidence type="ECO:0000256" key="4">
    <source>
        <dbReference type="PROSITE-ProRule" id="PRU00289"/>
    </source>
</evidence>
<dbReference type="InterPro" id="IPR002543">
    <property type="entry name" value="FtsK_dom"/>
</dbReference>
<dbReference type="GO" id="GO:0003677">
    <property type="term" value="F:DNA binding"/>
    <property type="evidence" value="ECO:0007669"/>
    <property type="project" value="InterPro"/>
</dbReference>
<keyword evidence="2 4" id="KW-0547">Nucleotide-binding</keyword>
<protein>
    <submittedName>
        <fullName evidence="9">FtsK/SpoIIIE domain-containing protein</fullName>
    </submittedName>
</protein>
<dbReference type="SUPFAM" id="SSF49879">
    <property type="entry name" value="SMAD/FHA domain"/>
    <property type="match status" value="2"/>
</dbReference>
<feature type="domain" description="FHA" evidence="7">
    <location>
        <begin position="21"/>
        <end position="78"/>
    </location>
</feature>
<dbReference type="Pfam" id="PF01580">
    <property type="entry name" value="FtsK_SpoIIIE"/>
    <property type="match status" value="2"/>
</dbReference>
<dbReference type="CDD" id="cd01127">
    <property type="entry name" value="TrwB_TraG_TraD_VirD4"/>
    <property type="match status" value="1"/>
</dbReference>
<feature type="transmembrane region" description="Helical" evidence="6">
    <location>
        <begin position="358"/>
        <end position="376"/>
    </location>
</feature>
<dbReference type="Proteomes" id="UP001321506">
    <property type="component" value="Unassembled WGS sequence"/>
</dbReference>
<dbReference type="SMART" id="SM00382">
    <property type="entry name" value="AAA"/>
    <property type="match status" value="3"/>
</dbReference>
<dbReference type="Gene3D" id="3.40.50.300">
    <property type="entry name" value="P-loop containing nucleotide triphosphate hydrolases"/>
    <property type="match status" value="3"/>
</dbReference>
<dbReference type="Gene3D" id="2.60.200.20">
    <property type="match status" value="2"/>
</dbReference>
<dbReference type="RefSeq" id="WP_281487868.1">
    <property type="nucleotide sequence ID" value="NZ_JASATX010000001.1"/>
</dbReference>
<evidence type="ECO:0000256" key="5">
    <source>
        <dbReference type="SAM" id="MobiDB-lite"/>
    </source>
</evidence>
<organism evidence="9 10">
    <name type="scientific">Ruicaihuangia caeni</name>
    <dbReference type="NCBI Taxonomy" id="3042517"/>
    <lineage>
        <taxon>Bacteria</taxon>
        <taxon>Bacillati</taxon>
        <taxon>Actinomycetota</taxon>
        <taxon>Actinomycetes</taxon>
        <taxon>Micrococcales</taxon>
        <taxon>Microbacteriaceae</taxon>
        <taxon>Ruicaihuangia</taxon>
    </lineage>
</organism>
<feature type="domain" description="FtsK" evidence="8">
    <location>
        <begin position="1093"/>
        <end position="1267"/>
    </location>
</feature>
<keyword evidence="6" id="KW-1133">Transmembrane helix</keyword>
<comment type="caution">
    <text evidence="9">The sequence shown here is derived from an EMBL/GenBank/DDBJ whole genome shotgun (WGS) entry which is preliminary data.</text>
</comment>
<keyword evidence="3 4" id="KW-0067">ATP-binding</keyword>
<feature type="binding site" evidence="4">
    <location>
        <begin position="1110"/>
        <end position="1117"/>
    </location>
    <ligand>
        <name>ATP</name>
        <dbReference type="ChEBI" id="CHEBI:30616"/>
    </ligand>
</feature>
<dbReference type="PANTHER" id="PTHR22683:SF1">
    <property type="entry name" value="TYPE VII SECRETION SYSTEM PROTEIN ESSC"/>
    <property type="match status" value="1"/>
</dbReference>
<feature type="binding site" evidence="4">
    <location>
        <begin position="773"/>
        <end position="780"/>
    </location>
    <ligand>
        <name>ATP</name>
        <dbReference type="ChEBI" id="CHEBI:30616"/>
    </ligand>
</feature>
<dbReference type="InterPro" id="IPR050206">
    <property type="entry name" value="FtsK/SpoIIIE/SftA"/>
</dbReference>
<keyword evidence="6" id="KW-0812">Transmembrane</keyword>
<keyword evidence="6" id="KW-0472">Membrane</keyword>
<evidence type="ECO:0000256" key="2">
    <source>
        <dbReference type="ARBA" id="ARBA00022741"/>
    </source>
</evidence>
<dbReference type="PROSITE" id="PS50901">
    <property type="entry name" value="FTSK"/>
    <property type="match status" value="2"/>
</dbReference>
<dbReference type="PANTHER" id="PTHR22683">
    <property type="entry name" value="SPORULATION PROTEIN RELATED"/>
    <property type="match status" value="1"/>
</dbReference>
<dbReference type="Pfam" id="PF00498">
    <property type="entry name" value="FHA"/>
    <property type="match status" value="2"/>
</dbReference>
<evidence type="ECO:0000259" key="8">
    <source>
        <dbReference type="PROSITE" id="PS50901"/>
    </source>
</evidence>
<feature type="region of interest" description="Disordered" evidence="5">
    <location>
        <begin position="1539"/>
        <end position="1600"/>
    </location>
</feature>
<evidence type="ECO:0000256" key="6">
    <source>
        <dbReference type="SAM" id="Phobius"/>
    </source>
</evidence>
<evidence type="ECO:0000256" key="1">
    <source>
        <dbReference type="ARBA" id="ARBA00022553"/>
    </source>
</evidence>
<evidence type="ECO:0000313" key="9">
    <source>
        <dbReference type="EMBL" id="MDI2098107.1"/>
    </source>
</evidence>
<dbReference type="InterPro" id="IPR003593">
    <property type="entry name" value="AAA+_ATPase"/>
</dbReference>
<keyword evidence="1" id="KW-0597">Phosphoprotein</keyword>
<feature type="transmembrane region" description="Helical" evidence="6">
    <location>
        <begin position="382"/>
        <end position="402"/>
    </location>
</feature>
<dbReference type="InterPro" id="IPR027417">
    <property type="entry name" value="P-loop_NTPase"/>
</dbReference>
<dbReference type="GO" id="GO:0005524">
    <property type="term" value="F:ATP binding"/>
    <property type="evidence" value="ECO:0007669"/>
    <property type="project" value="UniProtKB-UniRule"/>
</dbReference>
<accession>A0AAW6T2W6</accession>
<evidence type="ECO:0000256" key="3">
    <source>
        <dbReference type="ARBA" id="ARBA00022840"/>
    </source>
</evidence>
<keyword evidence="10" id="KW-1185">Reference proteome</keyword>
<dbReference type="CDD" id="cd00060">
    <property type="entry name" value="FHA"/>
    <property type="match status" value="2"/>
</dbReference>
<dbReference type="PROSITE" id="PS50006">
    <property type="entry name" value="FHA_DOMAIN"/>
    <property type="match status" value="2"/>
</dbReference>